<dbReference type="EMBL" id="JAKLJA010000008">
    <property type="protein sequence ID" value="MCG5074219.1"/>
    <property type="molecule type" value="Genomic_DNA"/>
</dbReference>
<dbReference type="Pfam" id="PF01425">
    <property type="entry name" value="Amidase"/>
    <property type="match status" value="1"/>
</dbReference>
<accession>A0A9X1RQ03</accession>
<dbReference type="PANTHER" id="PTHR11895:SF151">
    <property type="entry name" value="GLUTAMYL-TRNA(GLN) AMIDOTRANSFERASE SUBUNIT A"/>
    <property type="match status" value="1"/>
</dbReference>
<dbReference type="InterPro" id="IPR023631">
    <property type="entry name" value="Amidase_dom"/>
</dbReference>
<protein>
    <submittedName>
        <fullName evidence="3">Indoleacetamide hydrolase</fullName>
    </submittedName>
</protein>
<dbReference type="AlphaFoldDB" id="A0A9X1RQ03"/>
<dbReference type="InterPro" id="IPR000120">
    <property type="entry name" value="Amidase"/>
</dbReference>
<dbReference type="RefSeq" id="WP_238464064.1">
    <property type="nucleotide sequence ID" value="NZ_JAKLJA010000008.1"/>
</dbReference>
<evidence type="ECO:0000313" key="3">
    <source>
        <dbReference type="EMBL" id="MCG5074219.1"/>
    </source>
</evidence>
<feature type="region of interest" description="Disordered" evidence="1">
    <location>
        <begin position="449"/>
        <end position="479"/>
    </location>
</feature>
<gene>
    <name evidence="3" type="primary">iaaH</name>
    <name evidence="3" type="ORF">L5014_12750</name>
</gene>
<keyword evidence="3" id="KW-0378">Hydrolase</keyword>
<proteinExistence type="predicted"/>
<dbReference type="GO" id="GO:0016787">
    <property type="term" value="F:hydrolase activity"/>
    <property type="evidence" value="ECO:0007669"/>
    <property type="project" value="UniProtKB-KW"/>
</dbReference>
<evidence type="ECO:0000259" key="2">
    <source>
        <dbReference type="Pfam" id="PF01425"/>
    </source>
</evidence>
<evidence type="ECO:0000313" key="4">
    <source>
        <dbReference type="Proteomes" id="UP001139308"/>
    </source>
</evidence>
<organism evidence="3 4">
    <name type="scientific">Paraburkholderia tagetis</name>
    <dbReference type="NCBI Taxonomy" id="2913261"/>
    <lineage>
        <taxon>Bacteria</taxon>
        <taxon>Pseudomonadati</taxon>
        <taxon>Pseudomonadota</taxon>
        <taxon>Betaproteobacteria</taxon>
        <taxon>Burkholderiales</taxon>
        <taxon>Burkholderiaceae</taxon>
        <taxon>Paraburkholderia</taxon>
    </lineage>
</organism>
<name>A0A9X1RQ03_9BURK</name>
<keyword evidence="4" id="KW-1185">Reference proteome</keyword>
<reference evidence="3" key="1">
    <citation type="submission" date="2022-01" db="EMBL/GenBank/DDBJ databases">
        <title>Genome sequence and assembly of Parabukholderia sp. RG36.</title>
        <authorList>
            <person name="Chhetri G."/>
        </authorList>
    </citation>
    <scope>NUCLEOTIDE SEQUENCE</scope>
    <source>
        <strain evidence="3">RG36</strain>
    </source>
</reference>
<feature type="domain" description="Amidase" evidence="2">
    <location>
        <begin position="30"/>
        <end position="490"/>
    </location>
</feature>
<comment type="caution">
    <text evidence="3">The sequence shown here is derived from an EMBL/GenBank/DDBJ whole genome shotgun (WGS) entry which is preliminary data.</text>
</comment>
<dbReference type="SUPFAM" id="SSF75304">
    <property type="entry name" value="Amidase signature (AS) enzymes"/>
    <property type="match status" value="1"/>
</dbReference>
<dbReference type="Proteomes" id="UP001139308">
    <property type="component" value="Unassembled WGS sequence"/>
</dbReference>
<evidence type="ECO:0000256" key="1">
    <source>
        <dbReference type="SAM" id="MobiDB-lite"/>
    </source>
</evidence>
<dbReference type="InterPro" id="IPR036928">
    <property type="entry name" value="AS_sf"/>
</dbReference>
<dbReference type="Gene3D" id="3.90.1300.10">
    <property type="entry name" value="Amidase signature (AS) domain"/>
    <property type="match status" value="1"/>
</dbReference>
<dbReference type="PANTHER" id="PTHR11895">
    <property type="entry name" value="TRANSAMIDASE"/>
    <property type="match status" value="1"/>
</dbReference>
<sequence>MTWTVDEQLELSATQAVAAIRAGRLKAADYVATLLARAQALENLNALTTLDVEGALAAAQRIDTLGANERAHLPLAGLPVVVKDNINTRGLQTSAGTPALEGFIPARHAPSVQRLVDAGAIVLGKANMHELAFGITSTNLAPHAGPVRNPWDPERIPGGSSGGTAAAIAARIVPAGLGTDTGGSTRIPAALCGIVGLRPSVGDGGTQRRYHDPHAVVPISHTRDTVGPMARSVADVALIDGVITGHGPLARAAVTNLRVGLPAPFWAGLEAATERVARAALAKLEAAGVTLVPVEMSEVFALNDRVSMAIALHEPIEDLQAWLAANHTGARTVADVAARIASPDVRAAYDAILADTRGGDYQTAMTVWRPRLQQLYAQTFAASGLDALLFPTTCLAAVRIDGVNGSSSVSIDGGAPVNELEAYLRNTDPASNAGIPGLALPAGLTDGRTPGWTAGRTAGRTAGPTDGLTTGRLPVGLELDGPTGSDRRLLAIGLAFEEILGTLPAPDI</sequence>
<dbReference type="NCBIfam" id="NF005688">
    <property type="entry name" value="PRK07488.1"/>
    <property type="match status" value="1"/>
</dbReference>